<evidence type="ECO:0000313" key="2">
    <source>
        <dbReference type="Proteomes" id="UP000054560"/>
    </source>
</evidence>
<accession>A0A0L0FTU2</accession>
<protein>
    <submittedName>
        <fullName evidence="1">Uncharacterized protein</fullName>
    </submittedName>
</protein>
<dbReference type="EMBL" id="KQ242176">
    <property type="protein sequence ID" value="KNC80255.1"/>
    <property type="molecule type" value="Genomic_DNA"/>
</dbReference>
<reference evidence="1 2" key="1">
    <citation type="submission" date="2011-02" db="EMBL/GenBank/DDBJ databases">
        <title>The Genome Sequence of Sphaeroforma arctica JP610.</title>
        <authorList>
            <consortium name="The Broad Institute Genome Sequencing Platform"/>
            <person name="Russ C."/>
            <person name="Cuomo C."/>
            <person name="Young S.K."/>
            <person name="Zeng Q."/>
            <person name="Gargeya S."/>
            <person name="Alvarado L."/>
            <person name="Berlin A."/>
            <person name="Chapman S.B."/>
            <person name="Chen Z."/>
            <person name="Freedman E."/>
            <person name="Gellesch M."/>
            <person name="Goldberg J."/>
            <person name="Griggs A."/>
            <person name="Gujja S."/>
            <person name="Heilman E."/>
            <person name="Heiman D."/>
            <person name="Howarth C."/>
            <person name="Mehta T."/>
            <person name="Neiman D."/>
            <person name="Pearson M."/>
            <person name="Roberts A."/>
            <person name="Saif S."/>
            <person name="Shea T."/>
            <person name="Shenoy N."/>
            <person name="Sisk P."/>
            <person name="Stolte C."/>
            <person name="Sykes S."/>
            <person name="White J."/>
            <person name="Yandava C."/>
            <person name="Burger G."/>
            <person name="Gray M.W."/>
            <person name="Holland P.W.H."/>
            <person name="King N."/>
            <person name="Lang F.B.F."/>
            <person name="Roger A.J."/>
            <person name="Ruiz-Trillo I."/>
            <person name="Haas B."/>
            <person name="Nusbaum C."/>
            <person name="Birren B."/>
        </authorList>
    </citation>
    <scope>NUCLEOTIDE SEQUENCE [LARGE SCALE GENOMIC DNA]</scope>
    <source>
        <strain evidence="1 2">JP610</strain>
    </source>
</reference>
<dbReference type="Pfam" id="PF10344">
    <property type="entry name" value="Hobbit"/>
    <property type="match status" value="1"/>
</dbReference>
<name>A0A0L0FTU2_9EUKA</name>
<organism evidence="1 2">
    <name type="scientific">Sphaeroforma arctica JP610</name>
    <dbReference type="NCBI Taxonomy" id="667725"/>
    <lineage>
        <taxon>Eukaryota</taxon>
        <taxon>Ichthyosporea</taxon>
        <taxon>Ichthyophonida</taxon>
        <taxon>Sphaeroforma</taxon>
    </lineage>
</organism>
<gene>
    <name evidence="1" type="ORF">SARC_07378</name>
</gene>
<dbReference type="AlphaFoldDB" id="A0A0L0FTU2"/>
<dbReference type="InterPro" id="IPR045167">
    <property type="entry name" value="Hobbit"/>
</dbReference>
<dbReference type="GeneID" id="25907882"/>
<evidence type="ECO:0000313" key="1">
    <source>
        <dbReference type="EMBL" id="KNC80255.1"/>
    </source>
</evidence>
<dbReference type="Proteomes" id="UP000054560">
    <property type="component" value="Unassembled WGS sequence"/>
</dbReference>
<dbReference type="RefSeq" id="XP_014154157.1">
    <property type="nucleotide sequence ID" value="XM_014298682.1"/>
</dbReference>
<dbReference type="OrthoDB" id="1562405at2759"/>
<keyword evidence="2" id="KW-1185">Reference proteome</keyword>
<dbReference type="PANTHER" id="PTHR15678">
    <property type="entry name" value="ANTIGEN MLAA-22-RELATED"/>
    <property type="match status" value="1"/>
</dbReference>
<dbReference type="PANTHER" id="PTHR15678:SF6">
    <property type="entry name" value="BRIDGE-LIKE LIPID TRANSFER PROTEIN FAMILY MEMBER 2"/>
    <property type="match status" value="1"/>
</dbReference>
<proteinExistence type="predicted"/>
<feature type="non-terminal residue" evidence="1">
    <location>
        <position position="1"/>
    </location>
</feature>
<sequence length="127" mass="14098">FFLSLPTLEYHDRTWAWKDLLEQIKKDCVAHVLSQVVRQKMGGNKKKSIVSHNNSSAATVDFNEGLYPLDINESGDPAATGLRFQDISKAKMLLGRSVSKRVKHTKALMHAQAYVDASAAVSIHDCT</sequence>